<evidence type="ECO:0000259" key="4">
    <source>
        <dbReference type="PROSITE" id="PS50043"/>
    </source>
</evidence>
<reference evidence="5 6" key="1">
    <citation type="submission" date="2020-08" db="EMBL/GenBank/DDBJ databases">
        <title>Genomic Encyclopedia of Type Strains, Phase III (KMG-III): the genomes of soil and plant-associated and newly described type strains.</title>
        <authorList>
            <person name="Whitman W."/>
        </authorList>
    </citation>
    <scope>NUCLEOTIDE SEQUENCE [LARGE SCALE GENOMIC DNA]</scope>
    <source>
        <strain evidence="5 6">CECT 3287</strain>
    </source>
</reference>
<comment type="caution">
    <text evidence="5">The sequence shown here is derived from an EMBL/GenBank/DDBJ whole genome shotgun (WGS) entry which is preliminary data.</text>
</comment>
<evidence type="ECO:0000313" key="5">
    <source>
        <dbReference type="EMBL" id="MBB3095883.1"/>
    </source>
</evidence>
<evidence type="ECO:0000313" key="6">
    <source>
        <dbReference type="Proteomes" id="UP000590749"/>
    </source>
</evidence>
<dbReference type="InterPro" id="IPR016032">
    <property type="entry name" value="Sig_transdc_resp-reg_C-effctor"/>
</dbReference>
<proteinExistence type="predicted"/>
<dbReference type="InterPro" id="IPR000792">
    <property type="entry name" value="Tscrpt_reg_LuxR_C"/>
</dbReference>
<dbReference type="CDD" id="cd06170">
    <property type="entry name" value="LuxR_C_like"/>
    <property type="match status" value="1"/>
</dbReference>
<dbReference type="Proteomes" id="UP000590749">
    <property type="component" value="Unassembled WGS sequence"/>
</dbReference>
<evidence type="ECO:0000256" key="1">
    <source>
        <dbReference type="ARBA" id="ARBA00023015"/>
    </source>
</evidence>
<dbReference type="Pfam" id="PF00196">
    <property type="entry name" value="GerE"/>
    <property type="match status" value="1"/>
</dbReference>
<dbReference type="EMBL" id="JACHXF010000007">
    <property type="protein sequence ID" value="MBB3095883.1"/>
    <property type="molecule type" value="Genomic_DNA"/>
</dbReference>
<dbReference type="SUPFAM" id="SSF46894">
    <property type="entry name" value="C-terminal effector domain of the bipartite response regulators"/>
    <property type="match status" value="1"/>
</dbReference>
<name>A0A7W5AGN1_9ACTN</name>
<dbReference type="PANTHER" id="PTHR44688">
    <property type="entry name" value="DNA-BINDING TRANSCRIPTIONAL ACTIVATOR DEVR_DOSR"/>
    <property type="match status" value="1"/>
</dbReference>
<dbReference type="GO" id="GO:0003677">
    <property type="term" value="F:DNA binding"/>
    <property type="evidence" value="ECO:0007669"/>
    <property type="project" value="UniProtKB-KW"/>
</dbReference>
<dbReference type="PROSITE" id="PS50043">
    <property type="entry name" value="HTH_LUXR_2"/>
    <property type="match status" value="1"/>
</dbReference>
<keyword evidence="1" id="KW-0805">Transcription regulation</keyword>
<dbReference type="Gene3D" id="1.10.10.10">
    <property type="entry name" value="Winged helix-like DNA-binding domain superfamily/Winged helix DNA-binding domain"/>
    <property type="match status" value="1"/>
</dbReference>
<accession>A0A7W5AGN1</accession>
<keyword evidence="6" id="KW-1185">Reference proteome</keyword>
<dbReference type="PRINTS" id="PR00038">
    <property type="entry name" value="HTHLUXR"/>
</dbReference>
<feature type="domain" description="HTH luxR-type" evidence="4">
    <location>
        <begin position="768"/>
        <end position="833"/>
    </location>
</feature>
<dbReference type="SMART" id="SM00421">
    <property type="entry name" value="HTH_LUXR"/>
    <property type="match status" value="1"/>
</dbReference>
<keyword evidence="2 5" id="KW-0238">DNA-binding</keyword>
<dbReference type="InterPro" id="IPR036388">
    <property type="entry name" value="WH-like_DNA-bd_sf"/>
</dbReference>
<gene>
    <name evidence="5" type="ORF">FHR83_003553</name>
</gene>
<dbReference type="GO" id="GO:0006355">
    <property type="term" value="P:regulation of DNA-templated transcription"/>
    <property type="evidence" value="ECO:0007669"/>
    <property type="project" value="InterPro"/>
</dbReference>
<dbReference type="AlphaFoldDB" id="A0A7W5AGN1"/>
<dbReference type="PANTHER" id="PTHR44688:SF16">
    <property type="entry name" value="DNA-BINDING TRANSCRIPTIONAL ACTIVATOR DEVR_DOSR"/>
    <property type="match status" value="1"/>
</dbReference>
<protein>
    <submittedName>
        <fullName evidence="5">DNA-binding CsgD family transcriptional regulator</fullName>
    </submittedName>
</protein>
<dbReference type="RefSeq" id="WP_183220958.1">
    <property type="nucleotide sequence ID" value="NZ_BMPW01000005.1"/>
</dbReference>
<evidence type="ECO:0000256" key="3">
    <source>
        <dbReference type="ARBA" id="ARBA00023163"/>
    </source>
</evidence>
<sequence length="837" mass="89014">MLDRVPALPPQQSGALLGALGLGATNRGDRFLVGLATLNLLVEVSASTPLVCLIDDAHWLDGESADALLFAARRLDAEPVAVLFATRESEGDFSGRGLPEVRLGRLEPEAATRLVAEHAADLPPAVRDQLVAEAQGNPLALVELPSMLTPEQRLGGPMPLSFSFGTATPVLDRVLTGFRQRVEALAEPTRVCLLVAALDDRGCPGLLSVAMESLGAGLGDLAAAERAGLVRVGVSSVVFRHPLVRTAVVLAGDVAARMAAHRALAAAVDDDRRAWHLAAVTTRPDDTVGGELEKLALRARQRGGQAAVAAAYARAAELSADPAQATRRRIAAAAAAVEAGLWRRAGQLAGEALSRAVEPPAPPVLAELAMVRAKLEAETGRPLAGVRLLHEAAAKVGDVPTLLSLLSVAGYLTWSSARHPDQVGLARRTEELNPPGDGPAAVLRSINSGVRRMLEGDTVVAHSFPPLDDITSMPAELRMVVTQHAVVRADLDGMSDHAEAMVEECRAQGRIGRLPQALTIRAVAEVLGGRHRSARATVAQAASLAADVGQPHWSGYLAGLQAWLSAAAGAEQQCLASGAAGLRDAERRAWMPGGCWAEYARVLLDLGAGRYEAVLDRVDRAQSGPSRHAFVWRYAWPDQVEAAVRAGQPDRAEPSLNRYAQWAETTGRDRPRAVLCRARALLAADAEADRLYRRALELHARAGQPFDEARTRLVYGEWLRRQQRRTAARAQLEAAREAFDALDAAPWSARAAAELRATGVSVPDRRAAEDPLAGLTPQELQVVRLAATGASNREIGAQLFLSPRTVASHLYKAFPKLGVTSRAELSHLMTTLGVRLR</sequence>
<organism evidence="5 6">
    <name type="scientific">Actinoplanes campanulatus</name>
    <dbReference type="NCBI Taxonomy" id="113559"/>
    <lineage>
        <taxon>Bacteria</taxon>
        <taxon>Bacillati</taxon>
        <taxon>Actinomycetota</taxon>
        <taxon>Actinomycetes</taxon>
        <taxon>Micromonosporales</taxon>
        <taxon>Micromonosporaceae</taxon>
        <taxon>Actinoplanes</taxon>
    </lineage>
</organism>
<keyword evidence="3" id="KW-0804">Transcription</keyword>
<evidence type="ECO:0000256" key="2">
    <source>
        <dbReference type="ARBA" id="ARBA00023125"/>
    </source>
</evidence>